<keyword evidence="1" id="KW-0732">Signal</keyword>
<dbReference type="Gene3D" id="3.30.1950.10">
    <property type="entry name" value="wza like domain"/>
    <property type="match status" value="1"/>
</dbReference>
<evidence type="ECO:0000313" key="4">
    <source>
        <dbReference type="Proteomes" id="UP000658258"/>
    </source>
</evidence>
<gene>
    <name evidence="3" type="primary">wza</name>
    <name evidence="3" type="ORF">GCM10011340_25340</name>
</gene>
<dbReference type="InterPro" id="IPR049712">
    <property type="entry name" value="Poly_export"/>
</dbReference>
<evidence type="ECO:0000313" key="3">
    <source>
        <dbReference type="EMBL" id="GHE68491.1"/>
    </source>
</evidence>
<name>A0ABQ3I9W7_9BACT</name>
<dbReference type="Proteomes" id="UP000658258">
    <property type="component" value="Unassembled WGS sequence"/>
</dbReference>
<protein>
    <submittedName>
        <fullName evidence="3">Sugar transporter</fullName>
    </submittedName>
</protein>
<dbReference type="Gene3D" id="3.10.560.10">
    <property type="entry name" value="Outer membrane lipoprotein wza domain like"/>
    <property type="match status" value="1"/>
</dbReference>
<dbReference type="Pfam" id="PF02563">
    <property type="entry name" value="Poly_export"/>
    <property type="match status" value="1"/>
</dbReference>
<sequence>MKTRNRKSPLALKLMGFLFVVLLVSSCIPNEKIVYLQNKEDDPALANDTLIELKRIDYRLQPNDILLINFFSKETQAVEDYYPIFQRRAMMGLGGGNNNNGNNILNDPYMTGYHIDKNGEIEINGIGRIKAAGLTTDELKYSIEDIIRTKDGVMDILVGVKLQGIPFTIYGEVGSPGSRVERVYELTLLEAIATSGDLTLNANREHVILLRDYPDGVRIHEIDVTGRAIIPTEYWFIQPDDVIYVPPLKIRELGVGTSALQNLSVIVSVISSTTLIISLLTRF</sequence>
<keyword evidence="4" id="KW-1185">Reference proteome</keyword>
<dbReference type="PANTHER" id="PTHR33619">
    <property type="entry name" value="POLYSACCHARIDE EXPORT PROTEIN GFCE-RELATED"/>
    <property type="match status" value="1"/>
</dbReference>
<evidence type="ECO:0000259" key="2">
    <source>
        <dbReference type="Pfam" id="PF02563"/>
    </source>
</evidence>
<dbReference type="EMBL" id="BNAG01000003">
    <property type="protein sequence ID" value="GHE68491.1"/>
    <property type="molecule type" value="Genomic_DNA"/>
</dbReference>
<accession>A0ABQ3I9W7</accession>
<keyword evidence="3" id="KW-0762">Sugar transport</keyword>
<reference evidence="4" key="1">
    <citation type="journal article" date="2019" name="Int. J. Syst. Evol. Microbiol.">
        <title>The Global Catalogue of Microorganisms (GCM) 10K type strain sequencing project: providing services to taxonomists for standard genome sequencing and annotation.</title>
        <authorList>
            <consortium name="The Broad Institute Genomics Platform"/>
            <consortium name="The Broad Institute Genome Sequencing Center for Infectious Disease"/>
            <person name="Wu L."/>
            <person name="Ma J."/>
        </authorList>
    </citation>
    <scope>NUCLEOTIDE SEQUENCE [LARGE SCALE GENOMIC DNA]</scope>
    <source>
        <strain evidence="4">CGMCC 1.15111</strain>
    </source>
</reference>
<dbReference type="RefSeq" id="WP_189630626.1">
    <property type="nucleotide sequence ID" value="NZ_BNAG01000003.1"/>
</dbReference>
<dbReference type="PROSITE" id="PS51257">
    <property type="entry name" value="PROKAR_LIPOPROTEIN"/>
    <property type="match status" value="1"/>
</dbReference>
<feature type="domain" description="Polysaccharide export protein N-terminal" evidence="2">
    <location>
        <begin position="57"/>
        <end position="149"/>
    </location>
</feature>
<dbReference type="InterPro" id="IPR003715">
    <property type="entry name" value="Poly_export_N"/>
</dbReference>
<organism evidence="3 4">
    <name type="scientific">Roseivirga thermotolerans</name>
    <dbReference type="NCBI Taxonomy" id="1758176"/>
    <lineage>
        <taxon>Bacteria</taxon>
        <taxon>Pseudomonadati</taxon>
        <taxon>Bacteroidota</taxon>
        <taxon>Cytophagia</taxon>
        <taxon>Cytophagales</taxon>
        <taxon>Roseivirgaceae</taxon>
        <taxon>Roseivirga</taxon>
    </lineage>
</organism>
<dbReference type="PANTHER" id="PTHR33619:SF3">
    <property type="entry name" value="POLYSACCHARIDE EXPORT PROTEIN GFCE-RELATED"/>
    <property type="match status" value="1"/>
</dbReference>
<comment type="caution">
    <text evidence="3">The sequence shown here is derived from an EMBL/GenBank/DDBJ whole genome shotgun (WGS) entry which is preliminary data.</text>
</comment>
<evidence type="ECO:0000256" key="1">
    <source>
        <dbReference type="ARBA" id="ARBA00022729"/>
    </source>
</evidence>
<proteinExistence type="predicted"/>
<keyword evidence="3" id="KW-0813">Transport</keyword>